<gene>
    <name evidence="2" type="ORF">UU7_12369</name>
</gene>
<protein>
    <recommendedName>
        <fullName evidence="1">Protein CR006 P-loop domain-containing protein</fullName>
    </recommendedName>
</protein>
<name>I4VXD2_9GAMM</name>
<accession>I4VXD2</accession>
<dbReference type="GO" id="GO:0000731">
    <property type="term" value="P:DNA synthesis involved in DNA repair"/>
    <property type="evidence" value="ECO:0007669"/>
    <property type="project" value="TreeGrafter"/>
</dbReference>
<dbReference type="Proteomes" id="UP000003226">
    <property type="component" value="Unassembled WGS sequence"/>
</dbReference>
<dbReference type="Pfam" id="PF13166">
    <property type="entry name" value="AAA_13"/>
    <property type="match status" value="1"/>
</dbReference>
<comment type="caution">
    <text evidence="2">The sequence shown here is derived from an EMBL/GenBank/DDBJ whole genome shotgun (WGS) entry which is preliminary data.</text>
</comment>
<dbReference type="SUPFAM" id="SSF52540">
    <property type="entry name" value="P-loop containing nucleoside triphosphate hydrolases"/>
    <property type="match status" value="1"/>
</dbReference>
<dbReference type="InterPro" id="IPR027417">
    <property type="entry name" value="P-loop_NTPase"/>
</dbReference>
<dbReference type="eggNOG" id="COG4694">
    <property type="taxonomic scope" value="Bacteria"/>
</dbReference>
<dbReference type="EMBL" id="AJXT01000040">
    <property type="protein sequence ID" value="EIL91873.1"/>
    <property type="molecule type" value="Genomic_DNA"/>
</dbReference>
<dbReference type="PATRIC" id="fig|1163407.3.peg.2482"/>
<evidence type="ECO:0000259" key="1">
    <source>
        <dbReference type="Pfam" id="PF13166"/>
    </source>
</evidence>
<dbReference type="Gene3D" id="3.40.50.300">
    <property type="entry name" value="P-loop containing nucleotide triphosphate hydrolases"/>
    <property type="match status" value="1"/>
</dbReference>
<keyword evidence="3" id="KW-1185">Reference proteome</keyword>
<dbReference type="RefSeq" id="WP_007808772.1">
    <property type="nucleotide sequence ID" value="NZ_AJXT01000040.1"/>
</dbReference>
<dbReference type="InterPro" id="IPR026866">
    <property type="entry name" value="CR006_AAA"/>
</dbReference>
<feature type="domain" description="Protein CR006 P-loop" evidence="1">
    <location>
        <begin position="11"/>
        <end position="733"/>
    </location>
</feature>
<dbReference type="PANTHER" id="PTHR32182:SF22">
    <property type="entry name" value="ATP-DEPENDENT ENDONUCLEASE, OLD FAMILY-RELATED"/>
    <property type="match status" value="1"/>
</dbReference>
<sequence>MIKSIQRLRKFGVFEDFSKTAGLSDFLDKNIIYGWNYSGKTTLSRLFAMLGSKAPNVDFGGATFSILDQQNQSVTEATLATCTKVVEVFNSDFVASNLSWNGSDFQPILLLGEDAAEAEKKIAPLNDYLARCRTGFAAKQRAVVAVDAQVAEAKTTGAKRIKTSLQLVDAFTAVHLTNEVNALGQDLSEALLTEVQYADDIKLALTAEKDKLKSVTSLIQPQLTLPTLLADALKVLAAKPAFSKTIDYLRTNKAVSDWVEDGLALHVGKEACEFCGNTLTADRINELHGHFSQDLINHKAAVTALVARVGTGTLEPAKLEKNDFSPKFAEILSAHNTELATVTEAYNRDLQSVLAALHDKLSSPFDEVDAPLIFPSVAPLLVHAYEQANATIRENNQISDDFSQQKKSAISRLKKHFAAQFYTDAKLSEAALTKALLERHKSRFHSIGLRLKDDIAELYARIDRSQKGRERLNERIATLLGSGTIEITVVKVDEADRFQLTRRSVPARNLSDGERTAIAFAFFLTKIEEHKDLAQVIVYIDDPISSLDSNHVFQVYSMIESAFFKKVVGQGNNEEWVTACKQIFIATHNFEFFELLKKLPCNKKKTAYFMVRRLTPTTSTLEDLPASMMKYTSEYHYLFSVIHAFHANPDKADIEHLLSLPNAMRRFVELYTYMRLPWPESTVDQRATELFGREKAHRVTKLLHHFSHLESIERLATNTNLIADIEAVVEEVMTLIREDKPHFDALQKSLPA</sequence>
<proteinExistence type="predicted"/>
<organism evidence="2 3">
    <name type="scientific">Rhodanobacter spathiphylli B39</name>
    <dbReference type="NCBI Taxonomy" id="1163407"/>
    <lineage>
        <taxon>Bacteria</taxon>
        <taxon>Pseudomonadati</taxon>
        <taxon>Pseudomonadota</taxon>
        <taxon>Gammaproteobacteria</taxon>
        <taxon>Lysobacterales</taxon>
        <taxon>Rhodanobacteraceae</taxon>
        <taxon>Rhodanobacter</taxon>
    </lineage>
</organism>
<evidence type="ECO:0000313" key="2">
    <source>
        <dbReference type="EMBL" id="EIL91873.1"/>
    </source>
</evidence>
<dbReference type="AlphaFoldDB" id="I4VXD2"/>
<dbReference type="PANTHER" id="PTHR32182">
    <property type="entry name" value="DNA REPLICATION AND REPAIR PROTEIN RECF"/>
    <property type="match status" value="1"/>
</dbReference>
<dbReference type="OrthoDB" id="9795565at2"/>
<dbReference type="GO" id="GO:0006302">
    <property type="term" value="P:double-strand break repair"/>
    <property type="evidence" value="ECO:0007669"/>
    <property type="project" value="TreeGrafter"/>
</dbReference>
<reference evidence="2 3" key="1">
    <citation type="journal article" date="2012" name="J. Bacteriol.">
        <title>Genome sequences for six rhodanobacter strains, isolated from soils and the terrestrial subsurface, with variable denitrification capabilities.</title>
        <authorList>
            <person name="Kostka J.E."/>
            <person name="Green S.J."/>
            <person name="Rishishwar L."/>
            <person name="Prakash O."/>
            <person name="Katz L.S."/>
            <person name="Marino-Ramirez L."/>
            <person name="Jordan I.K."/>
            <person name="Munk C."/>
            <person name="Ivanova N."/>
            <person name="Mikhailova N."/>
            <person name="Watson D.B."/>
            <person name="Brown S.D."/>
            <person name="Palumbo A.V."/>
            <person name="Brooks S.C."/>
        </authorList>
    </citation>
    <scope>NUCLEOTIDE SEQUENCE [LARGE SCALE GENOMIC DNA]</scope>
    <source>
        <strain evidence="2 3">B39</strain>
    </source>
</reference>
<evidence type="ECO:0000313" key="3">
    <source>
        <dbReference type="Proteomes" id="UP000003226"/>
    </source>
</evidence>